<dbReference type="InterPro" id="IPR005129">
    <property type="entry name" value="GTPase_ArgK"/>
</dbReference>
<dbReference type="AlphaFoldDB" id="A0A8J3FFS5"/>
<evidence type="ECO:0000313" key="6">
    <source>
        <dbReference type="EMBL" id="GGK06274.1"/>
    </source>
</evidence>
<evidence type="ECO:0000313" key="7">
    <source>
        <dbReference type="Proteomes" id="UP000637720"/>
    </source>
</evidence>
<evidence type="ECO:0000256" key="5">
    <source>
        <dbReference type="ARBA" id="ARBA00023186"/>
    </source>
</evidence>
<keyword evidence="2" id="KW-0547">Nucleotide-binding</keyword>
<gene>
    <name evidence="6" type="ORF">GCM10007043_20390</name>
</gene>
<comment type="caution">
    <text evidence="6">The sequence shown here is derived from an EMBL/GenBank/DDBJ whole genome shotgun (WGS) entry which is preliminary data.</text>
</comment>
<sequence>MDELAARVRAGDRRAVARAITWVENGHPEKDALLKRLYPHTGRAVRVGITGAPGAGKSSLVDRLVGHLRRQGLTVAVVAVDPTSPFTGGALLGDRVRMQAHATDPGVFIRSMGTRGHLGGLSRSTQDAVRVLDAAGFDVVLVETVGVGQSEVDVMHVADTTVVVLTPGGGDVVQAFKAGIMEIADIFVVNKADLPGAEKVKAQVEAMLDFVKHDAPWRPPVVKTSATRDAGLDALWQAVTAHRAYLDQSGEGRRQRAERLRRDVLALAAARLQQRLAVALEEPPFAALLEQVQAGAVDPYAAAEALVSGLLREPDRLLCRHGPVGEEV</sequence>
<reference evidence="6" key="1">
    <citation type="journal article" date="2014" name="Int. J. Syst. Evol. Microbiol.">
        <title>Complete genome sequence of Corynebacterium casei LMG S-19264T (=DSM 44701T), isolated from a smear-ripened cheese.</title>
        <authorList>
            <consortium name="US DOE Joint Genome Institute (JGI-PGF)"/>
            <person name="Walter F."/>
            <person name="Albersmeier A."/>
            <person name="Kalinowski J."/>
            <person name="Ruckert C."/>
        </authorList>
    </citation>
    <scope>NUCLEOTIDE SEQUENCE</scope>
    <source>
        <strain evidence="6">JCM 14719</strain>
    </source>
</reference>
<dbReference type="RefSeq" id="WP_188817937.1">
    <property type="nucleotide sequence ID" value="NZ_BMOF01000052.1"/>
</dbReference>
<dbReference type="EMBL" id="BMOF01000052">
    <property type="protein sequence ID" value="GGK06274.1"/>
    <property type="molecule type" value="Genomic_DNA"/>
</dbReference>
<dbReference type="PANTHER" id="PTHR43087">
    <property type="entry name" value="LYSINE/ARGININE/ORNITHINE TRANSPORT SYSTEM KINASE"/>
    <property type="match status" value="1"/>
</dbReference>
<comment type="similarity">
    <text evidence="1">Belongs to the SIMIBI class G3E GTPase family. ArgK/MeaB subfamily.</text>
</comment>
<evidence type="ECO:0000256" key="1">
    <source>
        <dbReference type="ARBA" id="ARBA00009625"/>
    </source>
</evidence>
<dbReference type="Gene3D" id="1.20.5.170">
    <property type="match status" value="1"/>
</dbReference>
<dbReference type="SUPFAM" id="SSF52540">
    <property type="entry name" value="P-loop containing nucleoside triphosphate hydrolases"/>
    <property type="match status" value="1"/>
</dbReference>
<dbReference type="NCBIfam" id="TIGR00750">
    <property type="entry name" value="lao"/>
    <property type="match status" value="1"/>
</dbReference>
<keyword evidence="3" id="KW-0378">Hydrolase</keyword>
<dbReference type="CDD" id="cd03114">
    <property type="entry name" value="MMAA-like"/>
    <property type="match status" value="1"/>
</dbReference>
<evidence type="ECO:0000256" key="2">
    <source>
        <dbReference type="ARBA" id="ARBA00022741"/>
    </source>
</evidence>
<evidence type="ECO:0000256" key="3">
    <source>
        <dbReference type="ARBA" id="ARBA00022801"/>
    </source>
</evidence>
<dbReference type="Proteomes" id="UP000637720">
    <property type="component" value="Unassembled WGS sequence"/>
</dbReference>
<proteinExistence type="inferred from homology"/>
<keyword evidence="7" id="KW-1185">Reference proteome</keyword>
<keyword evidence="5" id="KW-0143">Chaperone</keyword>
<dbReference type="GO" id="GO:0003924">
    <property type="term" value="F:GTPase activity"/>
    <property type="evidence" value="ECO:0007669"/>
    <property type="project" value="InterPro"/>
</dbReference>
<dbReference type="PANTHER" id="PTHR43087:SF1">
    <property type="entry name" value="LAO_AO TRANSPORT SYSTEM ATPASE"/>
    <property type="match status" value="1"/>
</dbReference>
<reference evidence="6" key="2">
    <citation type="submission" date="2020-09" db="EMBL/GenBank/DDBJ databases">
        <authorList>
            <person name="Sun Q."/>
            <person name="Ohkuma M."/>
        </authorList>
    </citation>
    <scope>NUCLEOTIDE SEQUENCE</scope>
    <source>
        <strain evidence="6">JCM 14719</strain>
    </source>
</reference>
<dbReference type="Gene3D" id="3.40.50.300">
    <property type="entry name" value="P-loop containing nucleotide triphosphate hydrolases"/>
    <property type="match status" value="1"/>
</dbReference>
<dbReference type="InterPro" id="IPR052040">
    <property type="entry name" value="GTPase/Isobutyryl-CoA_mutase"/>
</dbReference>
<protein>
    <submittedName>
        <fullName evidence="6">Methylmalonyl Co-A mutase-associated GTPase MeaB</fullName>
    </submittedName>
</protein>
<dbReference type="GO" id="GO:0005525">
    <property type="term" value="F:GTP binding"/>
    <property type="evidence" value="ECO:0007669"/>
    <property type="project" value="UniProtKB-KW"/>
</dbReference>
<organism evidence="6 7">
    <name type="scientific">Calditerricola satsumensis</name>
    <dbReference type="NCBI Taxonomy" id="373054"/>
    <lineage>
        <taxon>Bacteria</taxon>
        <taxon>Bacillati</taxon>
        <taxon>Bacillota</taxon>
        <taxon>Bacilli</taxon>
        <taxon>Bacillales</taxon>
        <taxon>Bacillaceae</taxon>
        <taxon>Calditerricola</taxon>
    </lineage>
</organism>
<keyword evidence="4" id="KW-0342">GTP-binding</keyword>
<evidence type="ECO:0000256" key="4">
    <source>
        <dbReference type="ARBA" id="ARBA00023134"/>
    </source>
</evidence>
<dbReference type="InterPro" id="IPR027417">
    <property type="entry name" value="P-loop_NTPase"/>
</dbReference>
<accession>A0A8J3FFS5</accession>
<dbReference type="Pfam" id="PF03308">
    <property type="entry name" value="MeaB"/>
    <property type="match status" value="1"/>
</dbReference>
<name>A0A8J3FFS5_9BACI</name>